<evidence type="ECO:0000313" key="3">
    <source>
        <dbReference type="Proteomes" id="UP001157006"/>
    </source>
</evidence>
<reference evidence="2 3" key="1">
    <citation type="submission" date="2023-01" db="EMBL/GenBank/DDBJ databases">
        <authorList>
            <person name="Kreplak J."/>
        </authorList>
    </citation>
    <scope>NUCLEOTIDE SEQUENCE [LARGE SCALE GENOMIC DNA]</scope>
</reference>
<keyword evidence="3" id="KW-1185">Reference proteome</keyword>
<dbReference type="Proteomes" id="UP001157006">
    <property type="component" value="Chromosome 1S"/>
</dbReference>
<accession>A0AAV0Z8F8</accession>
<protein>
    <submittedName>
        <fullName evidence="2">Uncharacterized protein</fullName>
    </submittedName>
</protein>
<gene>
    <name evidence="2" type="ORF">VFH_I108960</name>
</gene>
<evidence type="ECO:0000313" key="2">
    <source>
        <dbReference type="EMBL" id="CAI8593783.1"/>
    </source>
</evidence>
<evidence type="ECO:0000256" key="1">
    <source>
        <dbReference type="SAM" id="Phobius"/>
    </source>
</evidence>
<sequence>MKIGKGKGFFESYISSSLANGTAAAPPPSSPRIAGVKLRFSFRRNRFPHFAPSHSLLRHHSTSPSGCDSIFARDENGDGEVVSFEESLKVIHALMIVAIHALMALMIVKMIPALMMVVILLGN</sequence>
<feature type="transmembrane region" description="Helical" evidence="1">
    <location>
        <begin position="93"/>
        <end position="121"/>
    </location>
</feature>
<name>A0AAV0Z8F8_VICFA</name>
<keyword evidence="1" id="KW-1133">Transmembrane helix</keyword>
<keyword evidence="1" id="KW-0472">Membrane</keyword>
<keyword evidence="1" id="KW-0812">Transmembrane</keyword>
<proteinExistence type="predicted"/>
<dbReference type="AlphaFoldDB" id="A0AAV0Z8F8"/>
<dbReference type="EMBL" id="OX451735">
    <property type="protein sequence ID" value="CAI8593783.1"/>
    <property type="molecule type" value="Genomic_DNA"/>
</dbReference>
<organism evidence="2 3">
    <name type="scientific">Vicia faba</name>
    <name type="common">Broad bean</name>
    <name type="synonym">Faba vulgaris</name>
    <dbReference type="NCBI Taxonomy" id="3906"/>
    <lineage>
        <taxon>Eukaryota</taxon>
        <taxon>Viridiplantae</taxon>
        <taxon>Streptophyta</taxon>
        <taxon>Embryophyta</taxon>
        <taxon>Tracheophyta</taxon>
        <taxon>Spermatophyta</taxon>
        <taxon>Magnoliopsida</taxon>
        <taxon>eudicotyledons</taxon>
        <taxon>Gunneridae</taxon>
        <taxon>Pentapetalae</taxon>
        <taxon>rosids</taxon>
        <taxon>fabids</taxon>
        <taxon>Fabales</taxon>
        <taxon>Fabaceae</taxon>
        <taxon>Papilionoideae</taxon>
        <taxon>50 kb inversion clade</taxon>
        <taxon>NPAAA clade</taxon>
        <taxon>Hologalegina</taxon>
        <taxon>IRL clade</taxon>
        <taxon>Fabeae</taxon>
        <taxon>Vicia</taxon>
    </lineage>
</organism>